<dbReference type="OrthoDB" id="1434354at2759"/>
<name>A0A0M3J0M5_ANISI</name>
<evidence type="ECO:0000313" key="2">
    <source>
        <dbReference type="EMBL" id="VDK18269.1"/>
    </source>
</evidence>
<dbReference type="InterPro" id="IPR036598">
    <property type="entry name" value="GOLD_dom_sf"/>
</dbReference>
<dbReference type="Proteomes" id="UP000267096">
    <property type="component" value="Unassembled WGS sequence"/>
</dbReference>
<dbReference type="PANTHER" id="PTHR47159">
    <property type="entry name" value="PROTEIN CBG07705-RELATED"/>
    <property type="match status" value="1"/>
</dbReference>
<gene>
    <name evidence="2" type="ORF">ASIM_LOCUS958</name>
</gene>
<sequence>MKFAKIDWFQWGRLDFYGMLQTYSIVEILRSRIYDLEDMQYQVMELEKETGKQAAIINVLDMTNLKYNKQLLQMVYGPLRNLADFVAMHYVELFKYFVVVNVPSFVYALWTAIRPLLPERTRDKVTHLLASYQSLVVLCLENGETSLNVHLSSVRILSSSNWRSEILEYASVDVLPAFWNLPGDDQFKAVVELPRPFDENDYCSKNFKVPKGAMKLRVPAGELQFITMQLDVGQKLSWWIMADRDFGFGVFYTEDLSETDPTKQVFATVLISFKRMKVSKLLNSFRMQTIYPMLGWLPGPLNVPLQDSITAQRNGHYKVLFTNSRAWWHTLNATYVIEIE</sequence>
<keyword evidence="3" id="KW-1185">Reference proteome</keyword>
<reference evidence="2 3" key="2">
    <citation type="submission" date="2018-11" db="EMBL/GenBank/DDBJ databases">
        <authorList>
            <consortium name="Pathogen Informatics"/>
        </authorList>
    </citation>
    <scope>NUCLEOTIDE SEQUENCE [LARGE SCALE GENOMIC DNA]</scope>
</reference>
<reference evidence="4" key="1">
    <citation type="submission" date="2017-02" db="UniProtKB">
        <authorList>
            <consortium name="WormBaseParasite"/>
        </authorList>
    </citation>
    <scope>IDENTIFICATION</scope>
</reference>
<evidence type="ECO:0000313" key="3">
    <source>
        <dbReference type="Proteomes" id="UP000267096"/>
    </source>
</evidence>
<dbReference type="Gene3D" id="3.40.525.10">
    <property type="entry name" value="CRAL-TRIO lipid binding domain"/>
    <property type="match status" value="1"/>
</dbReference>
<proteinExistence type="predicted"/>
<dbReference type="SMART" id="SM00516">
    <property type="entry name" value="SEC14"/>
    <property type="match status" value="1"/>
</dbReference>
<dbReference type="InterPro" id="IPR001251">
    <property type="entry name" value="CRAL-TRIO_dom"/>
</dbReference>
<evidence type="ECO:0000259" key="1">
    <source>
        <dbReference type="PROSITE" id="PS50191"/>
    </source>
</evidence>
<accession>A0A0M3J0M5</accession>
<evidence type="ECO:0000313" key="4">
    <source>
        <dbReference type="WBParaSite" id="ASIM_0000106601-mRNA-1"/>
    </source>
</evidence>
<dbReference type="Gene3D" id="2.60.120.680">
    <property type="entry name" value="GOLD domain"/>
    <property type="match status" value="1"/>
</dbReference>
<dbReference type="SUPFAM" id="SSF52087">
    <property type="entry name" value="CRAL/TRIO domain"/>
    <property type="match status" value="1"/>
</dbReference>
<dbReference type="CDD" id="cd00170">
    <property type="entry name" value="SEC14"/>
    <property type="match status" value="1"/>
</dbReference>
<feature type="domain" description="CRAL-TRIO" evidence="1">
    <location>
        <begin position="1"/>
        <end position="187"/>
    </location>
</feature>
<protein>
    <submittedName>
        <fullName evidence="4">CRAL-TRIO domain-containing protein</fullName>
    </submittedName>
</protein>
<dbReference type="WBParaSite" id="ASIM_0000106601-mRNA-1">
    <property type="protein sequence ID" value="ASIM_0000106601-mRNA-1"/>
    <property type="gene ID" value="ASIM_0000106601"/>
</dbReference>
<dbReference type="Pfam" id="PF00650">
    <property type="entry name" value="CRAL_TRIO"/>
    <property type="match status" value="1"/>
</dbReference>
<dbReference type="EMBL" id="UYRR01000857">
    <property type="protein sequence ID" value="VDK18269.1"/>
    <property type="molecule type" value="Genomic_DNA"/>
</dbReference>
<organism evidence="4">
    <name type="scientific">Anisakis simplex</name>
    <name type="common">Herring worm</name>
    <dbReference type="NCBI Taxonomy" id="6269"/>
    <lineage>
        <taxon>Eukaryota</taxon>
        <taxon>Metazoa</taxon>
        <taxon>Ecdysozoa</taxon>
        <taxon>Nematoda</taxon>
        <taxon>Chromadorea</taxon>
        <taxon>Rhabditida</taxon>
        <taxon>Spirurina</taxon>
        <taxon>Ascaridomorpha</taxon>
        <taxon>Ascaridoidea</taxon>
        <taxon>Anisakidae</taxon>
        <taxon>Anisakis</taxon>
        <taxon>Anisakis simplex complex</taxon>
    </lineage>
</organism>
<dbReference type="AlphaFoldDB" id="A0A0M3J0M5"/>
<dbReference type="InterPro" id="IPR053302">
    <property type="entry name" value="CRAL-TRIO_domain"/>
</dbReference>
<dbReference type="PANTHER" id="PTHR47159:SF5">
    <property type="entry name" value="CRAL-TRIO DOMAIN-CONTAINING PROTEIN"/>
    <property type="match status" value="1"/>
</dbReference>
<dbReference type="InterPro" id="IPR036865">
    <property type="entry name" value="CRAL-TRIO_dom_sf"/>
</dbReference>
<dbReference type="PROSITE" id="PS50191">
    <property type="entry name" value="CRAL_TRIO"/>
    <property type="match status" value="1"/>
</dbReference>
<dbReference type="SUPFAM" id="SSF101576">
    <property type="entry name" value="Supernatant protein factor (SPF), C-terminal domain"/>
    <property type="match status" value="1"/>
</dbReference>